<comment type="similarity">
    <text evidence="1">Belongs to the citrate synthase family.</text>
</comment>
<dbReference type="PRINTS" id="PR00143">
    <property type="entry name" value="CITRTSNTHASE"/>
</dbReference>
<dbReference type="Gene3D" id="1.10.230.10">
    <property type="entry name" value="Cytochrome P450-Terp, domain 2"/>
    <property type="match status" value="1"/>
</dbReference>
<dbReference type="EC" id="2.3.3.1" evidence="3"/>
<dbReference type="InterPro" id="IPR036969">
    <property type="entry name" value="Citrate_synthase_sf"/>
</dbReference>
<comment type="caution">
    <text evidence="3">The sequence shown here is derived from an EMBL/GenBank/DDBJ whole genome shotgun (WGS) entry which is preliminary data.</text>
</comment>
<dbReference type="PANTHER" id="PTHR11739">
    <property type="entry name" value="CITRATE SYNTHASE"/>
    <property type="match status" value="1"/>
</dbReference>
<dbReference type="GO" id="GO:0006099">
    <property type="term" value="P:tricarboxylic acid cycle"/>
    <property type="evidence" value="ECO:0007669"/>
    <property type="project" value="InterPro"/>
</dbReference>
<dbReference type="Pfam" id="PF00285">
    <property type="entry name" value="Citrate_synt"/>
    <property type="match status" value="1"/>
</dbReference>
<dbReference type="EMBL" id="LNQE01001844">
    <property type="protein sequence ID" value="KUG04594.1"/>
    <property type="molecule type" value="Genomic_DNA"/>
</dbReference>
<dbReference type="InterPro" id="IPR002020">
    <property type="entry name" value="Citrate_synthase"/>
</dbReference>
<gene>
    <name evidence="3" type="ORF">ASZ90_017955</name>
</gene>
<dbReference type="NCBIfam" id="NF010635">
    <property type="entry name" value="PRK14032.1"/>
    <property type="match status" value="1"/>
</dbReference>
<organism evidence="3">
    <name type="scientific">hydrocarbon metagenome</name>
    <dbReference type="NCBI Taxonomy" id="938273"/>
    <lineage>
        <taxon>unclassified sequences</taxon>
        <taxon>metagenomes</taxon>
        <taxon>ecological metagenomes</taxon>
    </lineage>
</organism>
<reference evidence="3" key="1">
    <citation type="journal article" date="2015" name="Proc. Natl. Acad. Sci. U.S.A.">
        <title>Networks of energetic and metabolic interactions define dynamics in microbial communities.</title>
        <authorList>
            <person name="Embree M."/>
            <person name="Liu J.K."/>
            <person name="Al-Bassam M.M."/>
            <person name="Zengler K."/>
        </authorList>
    </citation>
    <scope>NUCLEOTIDE SEQUENCE</scope>
</reference>
<dbReference type="InterPro" id="IPR016142">
    <property type="entry name" value="Citrate_synth-like_lrg_a-sub"/>
</dbReference>
<dbReference type="PIRSF" id="PIRSF001369">
    <property type="entry name" value="Citrate_synth"/>
    <property type="match status" value="1"/>
</dbReference>
<sequence length="455" mass="51454">MEYFGEEHLEEKLLPALTAMTENNSAIDPELYQKFMVKRGLRDIDGWGVLVGLTEIGEVHSYITDENEIVPVPGRLIYRGMDINDIVEGFLTENRYGFEESCYLLLFGELPRREQLDDFKRLLAAYQNLPEYFVTDMILKAPSKDMMVVLARSVLALYSFDDRADDTSIGNVLRQCLQLIACFPLLAVYGYQAYSHYHGNNSLYIHSPRPDLSVAENILHMLRPTSEYTRLEASLLDLALVLHAEHGGGNNSSFVTHVVTSSGTDTYSVIAAALGSLKGPRHGGANHKVVQMMADMKLQVKDWEDEEEISAYLSRILNKEAFDKNGKIYGIGHAVYSISDPRAVILKKQAACLAREKGLENEFRLYEKVEKLAPETIGKMRQIYKGVSANVDFYSGFVYSMLQIPPELYTPIFALARISGWSAHRIEEIVNAGKIIRPAYKSVAKRRQYIPMEER</sequence>
<dbReference type="InterPro" id="IPR024176">
    <property type="entry name" value="Citrate_synthase_bac-typ"/>
</dbReference>
<dbReference type="GO" id="GO:0005829">
    <property type="term" value="C:cytosol"/>
    <property type="evidence" value="ECO:0007669"/>
    <property type="project" value="TreeGrafter"/>
</dbReference>
<evidence type="ECO:0000313" key="3">
    <source>
        <dbReference type="EMBL" id="KUG04594.1"/>
    </source>
</evidence>
<dbReference type="PANTHER" id="PTHR11739:SF4">
    <property type="entry name" value="CITRATE SYNTHASE, PEROXISOMAL"/>
    <property type="match status" value="1"/>
</dbReference>
<keyword evidence="2 3" id="KW-0808">Transferase</keyword>
<proteinExistence type="inferred from homology"/>
<protein>
    <submittedName>
        <fullName evidence="3">Citrate synthase (Si)</fullName>
        <ecNumber evidence="3">2.3.3.1</ecNumber>
    </submittedName>
</protein>
<dbReference type="SUPFAM" id="SSF48256">
    <property type="entry name" value="Citrate synthase"/>
    <property type="match status" value="1"/>
</dbReference>
<evidence type="ECO:0000256" key="1">
    <source>
        <dbReference type="ARBA" id="ARBA00010566"/>
    </source>
</evidence>
<keyword evidence="3" id="KW-0012">Acyltransferase</keyword>
<dbReference type="GO" id="GO:0005975">
    <property type="term" value="P:carbohydrate metabolic process"/>
    <property type="evidence" value="ECO:0007669"/>
    <property type="project" value="TreeGrafter"/>
</dbReference>
<evidence type="ECO:0000256" key="2">
    <source>
        <dbReference type="ARBA" id="ARBA00022679"/>
    </source>
</evidence>
<dbReference type="AlphaFoldDB" id="A0A0W8E7L2"/>
<accession>A0A0W8E7L2</accession>
<dbReference type="GO" id="GO:0036440">
    <property type="term" value="F:citrate synthase activity"/>
    <property type="evidence" value="ECO:0007669"/>
    <property type="project" value="UniProtKB-EC"/>
</dbReference>
<dbReference type="Gene3D" id="1.10.580.10">
    <property type="entry name" value="Citrate Synthase, domain 1"/>
    <property type="match status" value="1"/>
</dbReference>
<dbReference type="InterPro" id="IPR016143">
    <property type="entry name" value="Citrate_synth-like_sm_a-sub"/>
</dbReference>
<name>A0A0W8E7L2_9ZZZZ</name>
<dbReference type="CDD" id="cd06113">
    <property type="entry name" value="citrate_synt_like_1_2"/>
    <property type="match status" value="1"/>
</dbReference>